<organism evidence="1">
    <name type="scientific">Bradyrhizobium septentrionale</name>
    <dbReference type="NCBI Taxonomy" id="1404411"/>
    <lineage>
        <taxon>Bacteria</taxon>
        <taxon>Pseudomonadati</taxon>
        <taxon>Pseudomonadota</taxon>
        <taxon>Alphaproteobacteria</taxon>
        <taxon>Hyphomicrobiales</taxon>
        <taxon>Nitrobacteraceae</taxon>
        <taxon>Bradyrhizobium</taxon>
    </lineage>
</organism>
<reference evidence="2" key="2">
    <citation type="journal article" date="2021" name="Int. J. Syst. Evol. Microbiol.">
        <title>Bradyrhizobium septentrionale sp. nov. (sv. septentrionale) and Bradyrhizobium quebecense sp. nov. (sv. septentrionale) associated with legumes native to Canada possess rearranged symbiosis genes and numerous insertion sequences.</title>
        <authorList>
            <person name="Bromfield E.S.P."/>
            <person name="Cloutier S."/>
        </authorList>
    </citation>
    <scope>NUCLEOTIDE SEQUENCE</scope>
    <source>
        <strain evidence="2">5S5</strain>
    </source>
</reference>
<evidence type="ECO:0000313" key="1">
    <source>
        <dbReference type="EMBL" id="NVI47810.1"/>
    </source>
</evidence>
<reference evidence="1" key="1">
    <citation type="submission" date="2020-06" db="EMBL/GenBank/DDBJ databases">
        <title>Whole Genome Sequence of Bradyrhizobium sp. Strain 1S1.</title>
        <authorList>
            <person name="Bromfield E.S.P."/>
            <person name="Cloutier S."/>
        </authorList>
    </citation>
    <scope>NUCLEOTIDE SEQUENCE [LARGE SCALE GENOMIC DNA]</scope>
    <source>
        <strain evidence="1">1S1</strain>
    </source>
</reference>
<dbReference type="RefSeq" id="WP_166214917.1">
    <property type="nucleotide sequence ID" value="NZ_CP088285.1"/>
</dbReference>
<dbReference type="Proteomes" id="UP001432046">
    <property type="component" value="Chromosome"/>
</dbReference>
<keyword evidence="3" id="KW-1185">Reference proteome</keyword>
<proteinExistence type="predicted"/>
<name>A0A973W5X8_9BRAD</name>
<protein>
    <submittedName>
        <fullName evidence="1">Uncharacterized protein</fullName>
    </submittedName>
</protein>
<evidence type="ECO:0000313" key="2">
    <source>
        <dbReference type="EMBL" id="WXC82436.1"/>
    </source>
</evidence>
<dbReference type="EMBL" id="CP147711">
    <property type="protein sequence ID" value="WXC82436.1"/>
    <property type="molecule type" value="Genomic_DNA"/>
</dbReference>
<accession>A0A973W5X8</accession>
<evidence type="ECO:0000313" key="3">
    <source>
        <dbReference type="Proteomes" id="UP001432046"/>
    </source>
</evidence>
<sequence length="51" mass="5600">MRSLPQTATQLSRLLLRTLYRILRSWIVTRPGHRASQIASAIAASGNPLGV</sequence>
<gene>
    <name evidence="1" type="ORF">HAP48_033630</name>
    <name evidence="2" type="ORF">WDK88_13065</name>
</gene>
<dbReference type="AlphaFoldDB" id="A0A973W5X8"/>
<reference evidence="2" key="3">
    <citation type="submission" date="2024-03" db="EMBL/GenBank/DDBJ databases">
        <authorList>
            <person name="Bromfield E.S.P."/>
            <person name="Cloutier S."/>
        </authorList>
    </citation>
    <scope>NUCLEOTIDE SEQUENCE</scope>
    <source>
        <strain evidence="2">5S5</strain>
    </source>
</reference>
<dbReference type="EMBL" id="JAAOLE020000001">
    <property type="protein sequence ID" value="NVI47810.1"/>
    <property type="molecule type" value="Genomic_DNA"/>
</dbReference>